<evidence type="ECO:0000256" key="1">
    <source>
        <dbReference type="ARBA" id="ARBA00006734"/>
    </source>
</evidence>
<evidence type="ECO:0000313" key="5">
    <source>
        <dbReference type="EMBL" id="CAG9980581.1"/>
    </source>
</evidence>
<reference evidence="5" key="1">
    <citation type="submission" date="2021-10" db="EMBL/GenBank/DDBJ databases">
        <authorList>
            <person name="Piombo E."/>
        </authorList>
    </citation>
    <scope>NUCLEOTIDE SEQUENCE</scope>
</reference>
<dbReference type="SUPFAM" id="SSF48439">
    <property type="entry name" value="Protein prenylyltransferase"/>
    <property type="match status" value="1"/>
</dbReference>
<dbReference type="Gene3D" id="1.25.40.120">
    <property type="entry name" value="Protein prenylyltransferase"/>
    <property type="match status" value="1"/>
</dbReference>
<dbReference type="PANTHER" id="PTHR11129:SF3">
    <property type="entry name" value="PROTEIN PRENYLTRANSFERASE ALPHA SUBUNIT REPEAT-CONTAINING PROTEIN 1"/>
    <property type="match status" value="1"/>
</dbReference>
<comment type="caution">
    <text evidence="5">The sequence shown here is derived from an EMBL/GenBank/DDBJ whole genome shotgun (WGS) entry which is preliminary data.</text>
</comment>
<sequence length="357" mass="40147">MPAEPKLCPLCVVTLDLDSSINLNLFDSTPMSRALDSNVKEALKHADHGKVFRDIVSAVNQRFESFLEFEVLGQSHPLEPGISYLQDENAIAIPKLCLVQAFIVARATLNGGIGIVKPENFQTIRDCTAVTLLLDSEHLTAANLRKKVLETEINTNTEETQSLLKAEKYFVDSLLTSRLHRHTKSPTLWNHRRWIIDQANRRGLLGDIEQDLKDVVFVSGVRHPRNYYAWCHARLLVDIGTPDRDLLSRLVTAAESWCFSHHDDISGWAFLHFLLAKCPELAPKTVDKTLNLTQSFQWRNESVWCFLRGVATLGPADITQQVVSHAATGLKASQRDGDQGKSLEQALWWLQAYGAKE</sequence>
<dbReference type="GO" id="GO:0008318">
    <property type="term" value="F:protein prenyltransferase activity"/>
    <property type="evidence" value="ECO:0007669"/>
    <property type="project" value="InterPro"/>
</dbReference>
<gene>
    <name evidence="5" type="ORF">CBYS24578_00007532</name>
</gene>
<organism evidence="5 6">
    <name type="scientific">Clonostachys byssicola</name>
    <dbReference type="NCBI Taxonomy" id="160290"/>
    <lineage>
        <taxon>Eukaryota</taxon>
        <taxon>Fungi</taxon>
        <taxon>Dikarya</taxon>
        <taxon>Ascomycota</taxon>
        <taxon>Pezizomycotina</taxon>
        <taxon>Sordariomycetes</taxon>
        <taxon>Hypocreomycetidae</taxon>
        <taxon>Hypocreales</taxon>
        <taxon>Bionectriaceae</taxon>
        <taxon>Clonostachys</taxon>
    </lineage>
</organism>
<dbReference type="InterPro" id="IPR002088">
    <property type="entry name" value="Prenyl_trans_a"/>
</dbReference>
<keyword evidence="6" id="KW-1185">Reference proteome</keyword>
<dbReference type="GO" id="GO:0005737">
    <property type="term" value="C:cytoplasm"/>
    <property type="evidence" value="ECO:0007669"/>
    <property type="project" value="TreeGrafter"/>
</dbReference>
<name>A0A9N9Y126_9HYPO</name>
<evidence type="ECO:0000256" key="2">
    <source>
        <dbReference type="ARBA" id="ARBA00022602"/>
    </source>
</evidence>
<dbReference type="AlphaFoldDB" id="A0A9N9Y126"/>
<keyword evidence="4" id="KW-0677">Repeat</keyword>
<dbReference type="OrthoDB" id="5358702at2759"/>
<dbReference type="Pfam" id="PF01239">
    <property type="entry name" value="PPTA"/>
    <property type="match status" value="2"/>
</dbReference>
<accession>A0A9N9Y126</accession>
<evidence type="ECO:0008006" key="7">
    <source>
        <dbReference type="Google" id="ProtNLM"/>
    </source>
</evidence>
<dbReference type="EMBL" id="CABFNO020001317">
    <property type="protein sequence ID" value="CAG9980581.1"/>
    <property type="molecule type" value="Genomic_DNA"/>
</dbReference>
<keyword evidence="2" id="KW-0637">Prenyltransferase</keyword>
<comment type="similarity">
    <text evidence="1">Belongs to the protein prenyltransferase subunit alpha family.</text>
</comment>
<dbReference type="Proteomes" id="UP000754883">
    <property type="component" value="Unassembled WGS sequence"/>
</dbReference>
<keyword evidence="3" id="KW-0808">Transferase</keyword>
<protein>
    <recommendedName>
        <fullName evidence="7">Protein prenyltransferase</fullName>
    </recommendedName>
</protein>
<evidence type="ECO:0000313" key="6">
    <source>
        <dbReference type="Proteomes" id="UP000754883"/>
    </source>
</evidence>
<proteinExistence type="inferred from homology"/>
<evidence type="ECO:0000256" key="3">
    <source>
        <dbReference type="ARBA" id="ARBA00022679"/>
    </source>
</evidence>
<dbReference type="PANTHER" id="PTHR11129">
    <property type="entry name" value="PROTEIN FARNESYLTRANSFERASE ALPHA SUBUNIT/RAB GERANYLGERANYL TRANSFERASE ALPHA SUBUNIT"/>
    <property type="match status" value="1"/>
</dbReference>
<evidence type="ECO:0000256" key="4">
    <source>
        <dbReference type="ARBA" id="ARBA00022737"/>
    </source>
</evidence>